<dbReference type="RefSeq" id="WP_353647493.1">
    <property type="nucleotide sequence ID" value="NZ_CP159218.1"/>
</dbReference>
<evidence type="ECO:0000256" key="2">
    <source>
        <dbReference type="ARBA" id="ARBA00022723"/>
    </source>
</evidence>
<dbReference type="InterPro" id="IPR036291">
    <property type="entry name" value="NAD(P)-bd_dom_sf"/>
</dbReference>
<dbReference type="PRINTS" id="PR00732">
    <property type="entry name" value="GLHYDRLASE4"/>
</dbReference>
<evidence type="ECO:0000256" key="1">
    <source>
        <dbReference type="ARBA" id="ARBA00010141"/>
    </source>
</evidence>
<dbReference type="EMBL" id="CP159218">
    <property type="protein sequence ID" value="XCG61877.1"/>
    <property type="molecule type" value="Genomic_DNA"/>
</dbReference>
<dbReference type="InterPro" id="IPR019802">
    <property type="entry name" value="GlycHydrolase_4_CS"/>
</dbReference>
<gene>
    <name evidence="13" type="ORF">ABLG96_11310</name>
</gene>
<dbReference type="Gene3D" id="3.40.50.720">
    <property type="entry name" value="NAD(P)-binding Rossmann-like Domain"/>
    <property type="match status" value="1"/>
</dbReference>
<evidence type="ECO:0000256" key="3">
    <source>
        <dbReference type="ARBA" id="ARBA00022801"/>
    </source>
</evidence>
<dbReference type="Pfam" id="PF02056">
    <property type="entry name" value="Glyco_hydro_4"/>
    <property type="match status" value="1"/>
</dbReference>
<evidence type="ECO:0000256" key="7">
    <source>
        <dbReference type="PIRSR" id="PIRSR601088-1"/>
    </source>
</evidence>
<dbReference type="GO" id="GO:0046872">
    <property type="term" value="F:metal ion binding"/>
    <property type="evidence" value="ECO:0007669"/>
    <property type="project" value="UniProtKB-KW"/>
</dbReference>
<organism evidence="13">
    <name type="scientific">Nakamurella sp. A5-74</name>
    <dbReference type="NCBI Taxonomy" id="3158264"/>
    <lineage>
        <taxon>Bacteria</taxon>
        <taxon>Bacillati</taxon>
        <taxon>Actinomycetota</taxon>
        <taxon>Actinomycetes</taxon>
        <taxon>Nakamurellales</taxon>
        <taxon>Nakamurellaceae</taxon>
        <taxon>Nakamurella</taxon>
    </lineage>
</organism>
<dbReference type="GO" id="GO:0005975">
    <property type="term" value="P:carbohydrate metabolic process"/>
    <property type="evidence" value="ECO:0007669"/>
    <property type="project" value="InterPro"/>
</dbReference>
<evidence type="ECO:0000256" key="4">
    <source>
        <dbReference type="ARBA" id="ARBA00023027"/>
    </source>
</evidence>
<dbReference type="SUPFAM" id="SSF56327">
    <property type="entry name" value="LDH C-terminal domain-like"/>
    <property type="match status" value="1"/>
</dbReference>
<dbReference type="InterPro" id="IPR015955">
    <property type="entry name" value="Lactate_DH/Glyco_Ohase_4_C"/>
</dbReference>
<evidence type="ECO:0000256" key="10">
    <source>
        <dbReference type="PIRSR" id="PIRSR601088-4"/>
    </source>
</evidence>
<keyword evidence="9" id="KW-0533">Nickel</keyword>
<accession>A0AAU8DKH0</accession>
<keyword evidence="6 11" id="KW-0326">Glycosidase</keyword>
<feature type="binding site" evidence="8">
    <location>
        <position position="142"/>
    </location>
    <ligand>
        <name>substrate</name>
    </ligand>
</feature>
<feature type="active site" description="Proton acceptor" evidence="7">
    <location>
        <position position="243"/>
    </location>
</feature>
<reference evidence="13" key="1">
    <citation type="submission" date="2024-05" db="EMBL/GenBank/DDBJ databases">
        <authorList>
            <person name="Cai S.Y."/>
            <person name="Jin L.M."/>
            <person name="Li H.R."/>
        </authorList>
    </citation>
    <scope>NUCLEOTIDE SEQUENCE</scope>
    <source>
        <strain evidence="13">A5-74</strain>
    </source>
</reference>
<feature type="binding site" evidence="9">
    <location>
        <position position="163"/>
    </location>
    <ligand>
        <name>Mn(2+)</name>
        <dbReference type="ChEBI" id="CHEBI:29035"/>
    </ligand>
</feature>
<evidence type="ECO:0000256" key="6">
    <source>
        <dbReference type="ARBA" id="ARBA00023295"/>
    </source>
</evidence>
<evidence type="ECO:0000256" key="8">
    <source>
        <dbReference type="PIRSR" id="PIRSR601088-2"/>
    </source>
</evidence>
<dbReference type="GO" id="GO:0004553">
    <property type="term" value="F:hydrolase activity, hydrolyzing O-glycosyl compounds"/>
    <property type="evidence" value="ECO:0007669"/>
    <property type="project" value="InterPro"/>
</dbReference>
<comment type="similarity">
    <text evidence="1 11">Belongs to the glycosyl hydrolase 4 family.</text>
</comment>
<evidence type="ECO:0000313" key="13">
    <source>
        <dbReference type="EMBL" id="XCG61877.1"/>
    </source>
</evidence>
<dbReference type="PANTHER" id="PTHR32092:SF5">
    <property type="entry name" value="6-PHOSPHO-BETA-GLUCOSIDASE"/>
    <property type="match status" value="1"/>
</dbReference>
<dbReference type="PROSITE" id="PS01324">
    <property type="entry name" value="GLYCOSYL_HYDROL_F4"/>
    <property type="match status" value="1"/>
</dbReference>
<dbReference type="AlphaFoldDB" id="A0AAU8DKH0"/>
<dbReference type="InterPro" id="IPR022616">
    <property type="entry name" value="Glyco_hydro_4_C"/>
</dbReference>
<keyword evidence="5 9" id="KW-0464">Manganese</keyword>
<dbReference type="Gene3D" id="3.90.110.10">
    <property type="entry name" value="Lactate dehydrogenase/glycoside hydrolase, family 4, C-terminal"/>
    <property type="match status" value="1"/>
</dbReference>
<evidence type="ECO:0000256" key="9">
    <source>
        <dbReference type="PIRSR" id="PIRSR601088-3"/>
    </source>
</evidence>
<feature type="binding site" evidence="8">
    <location>
        <position position="88"/>
    </location>
    <ligand>
        <name>substrate</name>
    </ligand>
</feature>
<protein>
    <submittedName>
        <fullName evidence="13">6-phospho-beta-glucosidase</fullName>
    </submittedName>
</protein>
<evidence type="ECO:0000256" key="11">
    <source>
        <dbReference type="RuleBase" id="RU361152"/>
    </source>
</evidence>
<name>A0AAU8DKH0_9ACTN</name>
<sequence>MRLVLLGGGGFRTPLIVQAWADRRSTLPLEELVLQDVSMPRLQRIEAVLHDLLGSAMPPIRLEVDLDAALVGADVIFAAIRMGGAEGRVGDERRALDLGILGQETVGAGGLSYALRTLPVMLHIARRIRVLAPDAWLLNFTNPAGMITDAMVDVLGHKVIGLCDSPIGLARRACRTLGVETGAVDIDYVGINHLGWLRGLRDAAGTDLLPRVVGDAARLGAMEEGRLFGAPLIQELGSIPNEYLYFFYAQRDLVDELRSGTTRGEVIAADQDDFYADTASSDPANRWRETRQRREESYLAEARGEDERDAEDLTGGGYEHVALDLMEALTGGPPRTLIVNSPNFSAIPQLPASMIVEAPSRVDTSGAHVLEVPHPLSLHQLGLICAVRAAERTLVEAVVAGSRRRAELAFTLHPLVGSPRIAARLVAGTIADHPQLADVLH</sequence>
<keyword evidence="4 11" id="KW-0520">NAD</keyword>
<evidence type="ECO:0000259" key="12">
    <source>
        <dbReference type="Pfam" id="PF11975"/>
    </source>
</evidence>
<dbReference type="InterPro" id="IPR001088">
    <property type="entry name" value="Glyco_hydro_4"/>
</dbReference>
<keyword evidence="3 11" id="KW-0378">Hydrolase</keyword>
<keyword evidence="9" id="KW-0408">Iron</keyword>
<dbReference type="PANTHER" id="PTHR32092">
    <property type="entry name" value="6-PHOSPHO-BETA-GLUCOSIDASE-RELATED"/>
    <property type="match status" value="1"/>
</dbReference>
<feature type="domain" description="Glycosyl hydrolase family 4 C-terminal" evidence="12">
    <location>
        <begin position="188"/>
        <end position="416"/>
    </location>
</feature>
<keyword evidence="9" id="KW-0170">Cobalt</keyword>
<feature type="binding site" evidence="9">
    <location>
        <position position="193"/>
    </location>
    <ligand>
        <name>Mn(2+)</name>
        <dbReference type="ChEBI" id="CHEBI:29035"/>
    </ligand>
</feature>
<dbReference type="SUPFAM" id="SSF51735">
    <property type="entry name" value="NAD(P)-binding Rossmann-fold domains"/>
    <property type="match status" value="1"/>
</dbReference>
<feature type="site" description="Increases basicity of active site Tyr" evidence="10">
    <location>
        <position position="104"/>
    </location>
</feature>
<dbReference type="GO" id="GO:0016616">
    <property type="term" value="F:oxidoreductase activity, acting on the CH-OH group of donors, NAD or NADP as acceptor"/>
    <property type="evidence" value="ECO:0007669"/>
    <property type="project" value="InterPro"/>
</dbReference>
<evidence type="ECO:0000256" key="5">
    <source>
        <dbReference type="ARBA" id="ARBA00023211"/>
    </source>
</evidence>
<keyword evidence="2 9" id="KW-0479">Metal-binding</keyword>
<comment type="cofactor">
    <cofactor evidence="11">
        <name>NAD(+)</name>
        <dbReference type="ChEBI" id="CHEBI:57540"/>
    </cofactor>
    <text evidence="11">Binds 1 NAD(+) per subunit.</text>
</comment>
<feature type="active site" description="Proton donor" evidence="7">
    <location>
        <position position="164"/>
    </location>
</feature>
<dbReference type="Pfam" id="PF11975">
    <property type="entry name" value="Glyco_hydro_4C"/>
    <property type="match status" value="1"/>
</dbReference>
<proteinExistence type="inferred from homology"/>